<dbReference type="PANTHER" id="PTHR30590:SF2">
    <property type="entry name" value="INNER MEMBRANE PROTEIN"/>
    <property type="match status" value="1"/>
</dbReference>
<evidence type="ECO:0000259" key="3">
    <source>
        <dbReference type="Pfam" id="PF04235"/>
    </source>
</evidence>
<evidence type="ECO:0000313" key="4">
    <source>
        <dbReference type="EMBL" id="KUN64141.1"/>
    </source>
</evidence>
<feature type="transmembrane region" description="Helical" evidence="2">
    <location>
        <begin position="145"/>
        <end position="167"/>
    </location>
</feature>
<dbReference type="PANTHER" id="PTHR30590">
    <property type="entry name" value="INNER MEMBRANE PROTEIN"/>
    <property type="match status" value="1"/>
</dbReference>
<feature type="transmembrane region" description="Helical" evidence="2">
    <location>
        <begin position="278"/>
        <end position="304"/>
    </location>
</feature>
<accession>A0A117R0D0</accession>
<dbReference type="InterPro" id="IPR007349">
    <property type="entry name" value="DUF418"/>
</dbReference>
<dbReference type="AlphaFoldDB" id="A0A117R0D0"/>
<feature type="compositionally biased region" description="Pro residues" evidence="1">
    <location>
        <begin position="393"/>
        <end position="407"/>
    </location>
</feature>
<keyword evidence="5" id="KW-1185">Reference proteome</keyword>
<keyword evidence="2" id="KW-0812">Transmembrane</keyword>
<evidence type="ECO:0000256" key="2">
    <source>
        <dbReference type="SAM" id="Phobius"/>
    </source>
</evidence>
<sequence>MRHPADPVNSPKTVGSGRVQDVDVLRGFALFGILLVNAQLMASPYTAFGGGPDASGLDRGAAWAVTATTTLYQLFSFLFGYSFVLQERSAERPGGGSAGRHLRRTAGLFGLGLVHAVLLYSGDILMTYAALGLVLYALRGLSPRAALRVAVCLVVGLALLLLGYGMLTVAFTQPATPAQYAPEVAQSVAGYRGGFLSVVGARLHELPTALGANLLYTPDMLAAFLAGLAAAKVGLVERRGRDRKWLKTVVVRWLPVGLAGGVVTACCANGPLDSRWFLVGHAVSLLTAPALTASYACGLLLLLTAVRPVAARVLAASGRMALTQYLAQSLVLALVFTGYGLGLYDRVGTAVVLAWCPVLYGVQLALGVWLMGRVRYAPAELVLRTVTLGRRPGSPPGPRRSPSPGSGPDPAAGEPLRVP</sequence>
<dbReference type="Proteomes" id="UP000054375">
    <property type="component" value="Unassembled WGS sequence"/>
</dbReference>
<comment type="caution">
    <text evidence="4">The sequence shown here is derived from an EMBL/GenBank/DDBJ whole genome shotgun (WGS) entry which is preliminary data.</text>
</comment>
<feature type="region of interest" description="Disordered" evidence="1">
    <location>
        <begin position="388"/>
        <end position="419"/>
    </location>
</feature>
<keyword evidence="2" id="KW-0472">Membrane</keyword>
<accession>A0A117P8L3</accession>
<feature type="transmembrane region" description="Helical" evidence="2">
    <location>
        <begin position="325"/>
        <end position="344"/>
    </location>
</feature>
<feature type="transmembrane region" description="Helical" evidence="2">
    <location>
        <begin position="220"/>
        <end position="237"/>
    </location>
</feature>
<feature type="transmembrane region" description="Helical" evidence="2">
    <location>
        <begin position="117"/>
        <end position="138"/>
    </location>
</feature>
<feature type="domain" description="DUF418" evidence="3">
    <location>
        <begin position="231"/>
        <end position="389"/>
    </location>
</feature>
<proteinExistence type="predicted"/>
<name>A0A117R0D0_9ACTN</name>
<feature type="transmembrane region" description="Helical" evidence="2">
    <location>
        <begin position="60"/>
        <end position="84"/>
    </location>
</feature>
<gene>
    <name evidence="4" type="ORF">AQJ54_24175</name>
</gene>
<evidence type="ECO:0000256" key="1">
    <source>
        <dbReference type="SAM" id="MobiDB-lite"/>
    </source>
</evidence>
<dbReference type="EMBL" id="LMWV01000020">
    <property type="protein sequence ID" value="KUN64141.1"/>
    <property type="molecule type" value="Genomic_DNA"/>
</dbReference>
<reference evidence="4 5" key="1">
    <citation type="submission" date="2015-10" db="EMBL/GenBank/DDBJ databases">
        <title>Draft genome sequence of Streptomyces griseorubiginosus DSM 40469, type strain for the species Streptomyces griseorubiginosus.</title>
        <authorList>
            <person name="Ruckert C."/>
            <person name="Winkler A."/>
            <person name="Kalinowski J."/>
            <person name="Kampfer P."/>
            <person name="Glaeser S."/>
        </authorList>
    </citation>
    <scope>NUCLEOTIDE SEQUENCE [LARGE SCALE GENOMIC DNA]</scope>
    <source>
        <strain evidence="4 5">DSM 40469</strain>
    </source>
</reference>
<feature type="transmembrane region" description="Helical" evidence="2">
    <location>
        <begin position="350"/>
        <end position="371"/>
    </location>
</feature>
<protein>
    <recommendedName>
        <fullName evidence="3">DUF418 domain-containing protein</fullName>
    </recommendedName>
</protein>
<feature type="transmembrane region" description="Helical" evidence="2">
    <location>
        <begin position="28"/>
        <end position="48"/>
    </location>
</feature>
<organism evidence="4 5">
    <name type="scientific">Streptomyces griseorubiginosus</name>
    <dbReference type="NCBI Taxonomy" id="67304"/>
    <lineage>
        <taxon>Bacteria</taxon>
        <taxon>Bacillati</taxon>
        <taxon>Actinomycetota</taxon>
        <taxon>Actinomycetes</taxon>
        <taxon>Kitasatosporales</taxon>
        <taxon>Streptomycetaceae</taxon>
        <taxon>Streptomyces</taxon>
    </lineage>
</organism>
<dbReference type="InterPro" id="IPR052529">
    <property type="entry name" value="Bact_Transport_Assoc"/>
</dbReference>
<evidence type="ECO:0000313" key="5">
    <source>
        <dbReference type="Proteomes" id="UP000054375"/>
    </source>
</evidence>
<feature type="transmembrane region" description="Helical" evidence="2">
    <location>
        <begin position="249"/>
        <end position="272"/>
    </location>
</feature>
<dbReference type="Pfam" id="PF04235">
    <property type="entry name" value="DUF418"/>
    <property type="match status" value="1"/>
</dbReference>
<keyword evidence="2" id="KW-1133">Transmembrane helix</keyword>